<dbReference type="GO" id="GO:0008990">
    <property type="term" value="F:rRNA (guanine-N2-)-methyltransferase activity"/>
    <property type="evidence" value="ECO:0007669"/>
    <property type="project" value="UniProtKB-UniRule"/>
</dbReference>
<name>A0A6C0U417_9GAMM</name>
<dbReference type="AlphaFoldDB" id="A0A6C0U417"/>
<comment type="function">
    <text evidence="1">Specifically methylates the guanosine in position 1516 of 16S rRNA.</text>
</comment>
<sequence length="267" mass="28283">MIVVQAAAPGWAAAAAELARELALPLQASDDDSTEAVAAVLRVGADGLALRAAGRAAAGAVAVDFGAGSMRHRRRGGQNELLGRAVGVGKITGLRVLDATAGLGRDSFVLADLGCRVTLAEREPVVAALLQSGLRRAAAGADPWLRQVVARMELWSADARQLPLSQLELQDVIYLDPMFPPRDKSAAVKKEMALFQRLFASESAGRDAASLLDWARRTPVARVVVKRPLKAASLGDTPSHSIRGKAVRYDVYVLRALTSTPVPERQP</sequence>
<keyword evidence="1" id="KW-0963">Cytoplasm</keyword>
<dbReference type="InterPro" id="IPR029063">
    <property type="entry name" value="SAM-dependent_MTases_sf"/>
</dbReference>
<evidence type="ECO:0000313" key="3">
    <source>
        <dbReference type="Proteomes" id="UP000477680"/>
    </source>
</evidence>
<keyword evidence="1" id="KW-0698">rRNA processing</keyword>
<comment type="subcellular location">
    <subcellularLocation>
        <location evidence="1">Cytoplasm</location>
    </subcellularLocation>
</comment>
<evidence type="ECO:0000313" key="2">
    <source>
        <dbReference type="EMBL" id="QIB66678.1"/>
    </source>
</evidence>
<dbReference type="Proteomes" id="UP000477680">
    <property type="component" value="Chromosome"/>
</dbReference>
<keyword evidence="1" id="KW-0949">S-adenosyl-L-methionine</keyword>
<dbReference type="PANTHER" id="PTHR36112">
    <property type="entry name" value="RIBOSOMAL RNA SMALL SUBUNIT METHYLTRANSFERASE J"/>
    <property type="match status" value="1"/>
</dbReference>
<keyword evidence="1 2" id="KW-0808">Transferase</keyword>
<organism evidence="2 3">
    <name type="scientific">Kineobactrum salinum</name>
    <dbReference type="NCBI Taxonomy" id="2708301"/>
    <lineage>
        <taxon>Bacteria</taxon>
        <taxon>Pseudomonadati</taxon>
        <taxon>Pseudomonadota</taxon>
        <taxon>Gammaproteobacteria</taxon>
        <taxon>Cellvibrionales</taxon>
        <taxon>Halieaceae</taxon>
        <taxon>Kineobactrum</taxon>
    </lineage>
</organism>
<dbReference type="HAMAP" id="MF_01523">
    <property type="entry name" value="16SrRNA_methyltr_J"/>
    <property type="match status" value="1"/>
</dbReference>
<dbReference type="SUPFAM" id="SSF53335">
    <property type="entry name" value="S-adenosyl-L-methionine-dependent methyltransferases"/>
    <property type="match status" value="1"/>
</dbReference>
<dbReference type="Pfam" id="PF04445">
    <property type="entry name" value="SAM_MT"/>
    <property type="match status" value="1"/>
</dbReference>
<comment type="catalytic activity">
    <reaction evidence="1">
        <text>guanosine(1516) in 16S rRNA + S-adenosyl-L-methionine = N(2)-methylguanosine(1516) in 16S rRNA + S-adenosyl-L-homocysteine + H(+)</text>
        <dbReference type="Rhea" id="RHEA:43220"/>
        <dbReference type="Rhea" id="RHEA-COMP:10412"/>
        <dbReference type="Rhea" id="RHEA-COMP:10413"/>
        <dbReference type="ChEBI" id="CHEBI:15378"/>
        <dbReference type="ChEBI" id="CHEBI:57856"/>
        <dbReference type="ChEBI" id="CHEBI:59789"/>
        <dbReference type="ChEBI" id="CHEBI:74269"/>
        <dbReference type="ChEBI" id="CHEBI:74481"/>
        <dbReference type="EC" id="2.1.1.242"/>
    </reaction>
</comment>
<accession>A0A6C0U417</accession>
<dbReference type="InterPro" id="IPR007536">
    <property type="entry name" value="16SrRNA_methylTrfase_J"/>
</dbReference>
<proteinExistence type="inferred from homology"/>
<reference evidence="2 3" key="1">
    <citation type="submission" date="2020-02" db="EMBL/GenBank/DDBJ databases">
        <title>Genome sequencing for Kineobactrum sp. M2.</title>
        <authorList>
            <person name="Park S.-J."/>
        </authorList>
    </citation>
    <scope>NUCLEOTIDE SEQUENCE [LARGE SCALE GENOMIC DNA]</scope>
    <source>
        <strain evidence="2 3">M2</strain>
    </source>
</reference>
<dbReference type="EC" id="2.1.1.242" evidence="1"/>
<feature type="binding site" evidence="1">
    <location>
        <begin position="121"/>
        <end position="122"/>
    </location>
    <ligand>
        <name>S-adenosyl-L-methionine</name>
        <dbReference type="ChEBI" id="CHEBI:59789"/>
    </ligand>
</feature>
<feature type="binding site" evidence="1">
    <location>
        <begin position="105"/>
        <end position="106"/>
    </location>
    <ligand>
        <name>S-adenosyl-L-methionine</name>
        <dbReference type="ChEBI" id="CHEBI:59789"/>
    </ligand>
</feature>
<protein>
    <recommendedName>
        <fullName evidence="1">Ribosomal RNA small subunit methyltransferase J</fullName>
        <ecNumber evidence="1">2.1.1.242</ecNumber>
    </recommendedName>
    <alternativeName>
        <fullName evidence="1">16S rRNA m2G1516 methyltransferase</fullName>
    </alternativeName>
    <alternativeName>
        <fullName evidence="1">rRNA (guanine-N(2)-)-methyltransferase</fullName>
    </alternativeName>
</protein>
<evidence type="ECO:0000256" key="1">
    <source>
        <dbReference type="HAMAP-Rule" id="MF_01523"/>
    </source>
</evidence>
<comment type="caution">
    <text evidence="1">Lacks conserved residue(s) required for the propagation of feature annotation.</text>
</comment>
<keyword evidence="1 2" id="KW-0489">Methyltransferase</keyword>
<dbReference type="KEGG" id="kim:G3T16_16030"/>
<dbReference type="PANTHER" id="PTHR36112:SF1">
    <property type="entry name" value="RIBOSOMAL RNA SMALL SUBUNIT METHYLTRANSFERASE J"/>
    <property type="match status" value="1"/>
</dbReference>
<comment type="similarity">
    <text evidence="1">Belongs to the methyltransferase superfamily. RsmJ family.</text>
</comment>
<dbReference type="EMBL" id="CP048711">
    <property type="protein sequence ID" value="QIB66678.1"/>
    <property type="molecule type" value="Genomic_DNA"/>
</dbReference>
<dbReference type="GO" id="GO:0005737">
    <property type="term" value="C:cytoplasm"/>
    <property type="evidence" value="ECO:0007669"/>
    <property type="project" value="UniProtKB-SubCell"/>
</dbReference>
<dbReference type="RefSeq" id="WP_163496112.1">
    <property type="nucleotide sequence ID" value="NZ_CP048711.1"/>
</dbReference>
<gene>
    <name evidence="1" type="primary">rsmJ</name>
    <name evidence="2" type="ORF">G3T16_16030</name>
</gene>
<keyword evidence="3" id="KW-1185">Reference proteome</keyword>
<feature type="binding site" evidence="1">
    <location>
        <position position="176"/>
    </location>
    <ligand>
        <name>S-adenosyl-L-methionine</name>
        <dbReference type="ChEBI" id="CHEBI:59789"/>
    </ligand>
</feature>
<dbReference type="Gene3D" id="3.40.50.150">
    <property type="entry name" value="Vaccinia Virus protein VP39"/>
    <property type="match status" value="1"/>
</dbReference>